<organism evidence="1 2">
    <name type="scientific">Bifidobacterium longum subsp. longum</name>
    <dbReference type="NCBI Taxonomy" id="1679"/>
    <lineage>
        <taxon>Bacteria</taxon>
        <taxon>Bacillati</taxon>
        <taxon>Actinomycetota</taxon>
        <taxon>Actinomycetes</taxon>
        <taxon>Bifidobacteriales</taxon>
        <taxon>Bifidobacteriaceae</taxon>
        <taxon>Bifidobacterium</taxon>
    </lineage>
</organism>
<evidence type="ECO:0008006" key="3">
    <source>
        <dbReference type="Google" id="ProtNLM"/>
    </source>
</evidence>
<evidence type="ECO:0000313" key="2">
    <source>
        <dbReference type="Proteomes" id="UP000293441"/>
    </source>
</evidence>
<dbReference type="Proteomes" id="UP000293441">
    <property type="component" value="Unassembled WGS sequence"/>
</dbReference>
<name>A0A4R0T180_BIFLL</name>
<proteinExistence type="predicted"/>
<dbReference type="EMBL" id="SHPX01000045">
    <property type="protein sequence ID" value="TCD95708.1"/>
    <property type="molecule type" value="Genomic_DNA"/>
</dbReference>
<dbReference type="AlphaFoldDB" id="A0A4R0T180"/>
<accession>A0A4R0T180</accession>
<evidence type="ECO:0000313" key="1">
    <source>
        <dbReference type="EMBL" id="TCD95708.1"/>
    </source>
</evidence>
<protein>
    <recommendedName>
        <fullName evidence="3">Holin</fullName>
    </recommendedName>
</protein>
<sequence>MADNILDTKVNEEVEADDTPGVVNGKLEPDDVISDAEAEGLVLWLKASLVRAVKTAAQSAVAAIGTTALTIGQVDWRIIGGTAALSAVLSLLTSVAGIPEVDAGASVAKIVAQ</sequence>
<comment type="caution">
    <text evidence="1">The sequence shown here is derived from an EMBL/GenBank/DDBJ whole genome shotgun (WGS) entry which is preliminary data.</text>
</comment>
<reference evidence="1 2" key="1">
    <citation type="journal article" date="2018" name="Sci. Rep.">
        <title>Genomic diversity and distribution of Bifidobacterium longum subsp. longum across the human lifespan.</title>
        <authorList>
            <person name="Odamaki T."/>
            <person name="Bottacini F."/>
            <person name="Kato K."/>
            <person name="Mitsuyama E."/>
            <person name="Yoshida K."/>
            <person name="Horigome A."/>
            <person name="Xiao J.Z."/>
            <person name="van Sinderen D."/>
        </authorList>
    </citation>
    <scope>NUCLEOTIDE SEQUENCE [LARGE SCALE GENOMIC DNA]</scope>
    <source>
        <strain evidence="1 2">MCC10015</strain>
    </source>
</reference>
<dbReference type="Pfam" id="PF16945">
    <property type="entry name" value="Phage_r1t_holin"/>
    <property type="match status" value="1"/>
</dbReference>
<dbReference type="InterPro" id="IPR020109">
    <property type="entry name" value="Holin_r1t"/>
</dbReference>
<gene>
    <name evidence="1" type="ORF">MCC10015_1902</name>
</gene>
<dbReference type="RefSeq" id="WP_081292755.1">
    <property type="nucleotide sequence ID" value="NZ_SHPX01000045.1"/>
</dbReference>